<dbReference type="Proteomes" id="UP000637383">
    <property type="component" value="Unassembled WGS sequence"/>
</dbReference>
<gene>
    <name evidence="2" type="ORF">H6H03_11935</name>
</gene>
<proteinExistence type="predicted"/>
<evidence type="ECO:0000313" key="3">
    <source>
        <dbReference type="Proteomes" id="UP000637383"/>
    </source>
</evidence>
<comment type="caution">
    <text evidence="2">The sequence shown here is derived from an EMBL/GenBank/DDBJ whole genome shotgun (WGS) entry which is preliminary data.</text>
</comment>
<keyword evidence="1" id="KW-1133">Transmembrane helix</keyword>
<dbReference type="Pfam" id="PF12263">
    <property type="entry name" value="DUF3611"/>
    <property type="match status" value="1"/>
</dbReference>
<evidence type="ECO:0000256" key="1">
    <source>
        <dbReference type="SAM" id="Phobius"/>
    </source>
</evidence>
<keyword evidence="3" id="KW-1185">Reference proteome</keyword>
<dbReference type="PANTHER" id="PTHR34548">
    <property type="entry name" value="PROTEIN TIC 21, CHLOROPLASTIC"/>
    <property type="match status" value="1"/>
</dbReference>
<keyword evidence="1" id="KW-0812">Transmembrane</keyword>
<organism evidence="2 3">
    <name type="scientific">Nostoc paludosum FACHB-159</name>
    <dbReference type="NCBI Taxonomy" id="2692908"/>
    <lineage>
        <taxon>Bacteria</taxon>
        <taxon>Bacillati</taxon>
        <taxon>Cyanobacteriota</taxon>
        <taxon>Cyanophyceae</taxon>
        <taxon>Nostocales</taxon>
        <taxon>Nostocaceae</taxon>
        <taxon>Nostoc</taxon>
    </lineage>
</organism>
<dbReference type="RefSeq" id="WP_190955311.1">
    <property type="nucleotide sequence ID" value="NZ_JACJTU010000009.1"/>
</dbReference>
<reference evidence="2 3" key="1">
    <citation type="journal article" date="2020" name="ISME J.">
        <title>Comparative genomics reveals insights into cyanobacterial evolution and habitat adaptation.</title>
        <authorList>
            <person name="Chen M.Y."/>
            <person name="Teng W.K."/>
            <person name="Zhao L."/>
            <person name="Hu C.X."/>
            <person name="Zhou Y.K."/>
            <person name="Han B.P."/>
            <person name="Song L.R."/>
            <person name="Shu W.S."/>
        </authorList>
    </citation>
    <scope>NUCLEOTIDE SEQUENCE [LARGE SCALE GENOMIC DNA]</scope>
    <source>
        <strain evidence="2 3">FACHB-159</strain>
    </source>
</reference>
<keyword evidence="1" id="KW-0472">Membrane</keyword>
<feature type="transmembrane region" description="Helical" evidence="1">
    <location>
        <begin position="67"/>
        <end position="88"/>
    </location>
</feature>
<dbReference type="EMBL" id="JACJTU010000009">
    <property type="protein sequence ID" value="MBD2734612.1"/>
    <property type="molecule type" value="Genomic_DNA"/>
</dbReference>
<dbReference type="InterPro" id="IPR022051">
    <property type="entry name" value="DUF3611"/>
</dbReference>
<sequence length="197" mass="21346">MQTESEMRSSKTLAQPSLAPETRGIGNTIRLTGWVTLWLQLAIGAVSVLALLFALTGRNFVQQQNTGLGIGVFWAVCGIVVLLFSLYLDFRYTRIGKALENSNPALHPSKPDTTKILRLGIIISLVGILLTLLGASSTIFVLVAKSISQPPGVAITDPYRIIRPMDVFVAVADITGIAAHYLGTVASLWLLERVHQH</sequence>
<dbReference type="PANTHER" id="PTHR34548:SF2">
    <property type="entry name" value="PROTEIN TIC 21, CHLOROPLASTIC"/>
    <property type="match status" value="1"/>
</dbReference>
<accession>A0ABR8K568</accession>
<name>A0ABR8K568_9NOSO</name>
<feature type="transmembrane region" description="Helical" evidence="1">
    <location>
        <begin position="119"/>
        <end position="147"/>
    </location>
</feature>
<feature type="transmembrane region" description="Helical" evidence="1">
    <location>
        <begin position="167"/>
        <end position="191"/>
    </location>
</feature>
<feature type="transmembrane region" description="Helical" evidence="1">
    <location>
        <begin position="31"/>
        <end position="55"/>
    </location>
</feature>
<evidence type="ECO:0000313" key="2">
    <source>
        <dbReference type="EMBL" id="MBD2734612.1"/>
    </source>
</evidence>
<protein>
    <submittedName>
        <fullName evidence="2">DUF3611 family protein</fullName>
    </submittedName>
</protein>